<gene>
    <name evidence="3" type="ORF">EXY25_09770</name>
</gene>
<keyword evidence="2" id="KW-0732">Signal</keyword>
<keyword evidence="1" id="KW-0472">Membrane</keyword>
<dbReference type="Proteomes" id="UP000292544">
    <property type="component" value="Unassembled WGS sequence"/>
</dbReference>
<dbReference type="RefSeq" id="WP_130566589.1">
    <property type="nucleotide sequence ID" value="NZ_SHLY01000002.1"/>
</dbReference>
<protein>
    <submittedName>
        <fullName evidence="3">Uncharacterized protein</fullName>
    </submittedName>
</protein>
<dbReference type="EMBL" id="SHLY01000002">
    <property type="protein sequence ID" value="TAA47499.1"/>
    <property type="molecule type" value="Genomic_DNA"/>
</dbReference>
<feature type="transmembrane region" description="Helical" evidence="1">
    <location>
        <begin position="171"/>
        <end position="190"/>
    </location>
</feature>
<comment type="caution">
    <text evidence="3">The sequence shown here is derived from an EMBL/GenBank/DDBJ whole genome shotgun (WGS) entry which is preliminary data.</text>
</comment>
<evidence type="ECO:0000256" key="2">
    <source>
        <dbReference type="SAM" id="SignalP"/>
    </source>
</evidence>
<organism evidence="3 4">
    <name type="scientific">Corallincola spongiicola</name>
    <dbReference type="NCBI Taxonomy" id="2520508"/>
    <lineage>
        <taxon>Bacteria</taxon>
        <taxon>Pseudomonadati</taxon>
        <taxon>Pseudomonadota</taxon>
        <taxon>Gammaproteobacteria</taxon>
        <taxon>Alteromonadales</taxon>
        <taxon>Psychromonadaceae</taxon>
        <taxon>Corallincola</taxon>
    </lineage>
</organism>
<feature type="chain" id="PRO_5047547073" evidence="2">
    <location>
        <begin position="21"/>
        <end position="196"/>
    </location>
</feature>
<accession>A0ABY1WS22</accession>
<reference evidence="4" key="1">
    <citation type="submission" date="2019-02" db="EMBL/GenBank/DDBJ databases">
        <title>Draft genome sequence of Muricauda sp. 176CP4-71.</title>
        <authorList>
            <person name="Park J.-S."/>
        </authorList>
    </citation>
    <scope>NUCLEOTIDE SEQUENCE [LARGE SCALE GENOMIC DNA]</scope>
    <source>
        <strain evidence="4">176GS2-150</strain>
    </source>
</reference>
<keyword evidence="4" id="KW-1185">Reference proteome</keyword>
<keyword evidence="1" id="KW-0812">Transmembrane</keyword>
<evidence type="ECO:0000313" key="4">
    <source>
        <dbReference type="Proteomes" id="UP000292544"/>
    </source>
</evidence>
<sequence>MTRVIIVLLLSLMPICATKAALLQFDFVGVLTTDIPDHNSEFSGWIIVDSDAEQIEAVFSSSGDSDYFWLRSDPMIEGEWDLPWFVYDDDLGSFVLVIEGFTRGASRPDNLFDIYLDIELEGSDEALENSEFENMYVAEFGAFGNFIRGDDDSEAYFGDISLKVVDSVPNIATPATSAIVLTVLMLLGLLGQRYRQ</sequence>
<keyword evidence="1" id="KW-1133">Transmembrane helix</keyword>
<name>A0ABY1WS22_9GAMM</name>
<evidence type="ECO:0000256" key="1">
    <source>
        <dbReference type="SAM" id="Phobius"/>
    </source>
</evidence>
<feature type="signal peptide" evidence="2">
    <location>
        <begin position="1"/>
        <end position="20"/>
    </location>
</feature>
<evidence type="ECO:0000313" key="3">
    <source>
        <dbReference type="EMBL" id="TAA47499.1"/>
    </source>
</evidence>
<proteinExistence type="predicted"/>